<protein>
    <submittedName>
        <fullName evidence="7">DUF202 domain-containing protein</fullName>
    </submittedName>
</protein>
<evidence type="ECO:0000256" key="4">
    <source>
        <dbReference type="ARBA" id="ARBA00023136"/>
    </source>
</evidence>
<gene>
    <name evidence="7" type="ORF">N0B51_01380</name>
</gene>
<evidence type="ECO:0000256" key="1">
    <source>
        <dbReference type="ARBA" id="ARBA00004127"/>
    </source>
</evidence>
<evidence type="ECO:0000256" key="2">
    <source>
        <dbReference type="ARBA" id="ARBA00022692"/>
    </source>
</evidence>
<organism evidence="7 8">
    <name type="scientific">Tsuneonella litorea</name>
    <dbReference type="NCBI Taxonomy" id="2976475"/>
    <lineage>
        <taxon>Bacteria</taxon>
        <taxon>Pseudomonadati</taxon>
        <taxon>Pseudomonadota</taxon>
        <taxon>Alphaproteobacteria</taxon>
        <taxon>Sphingomonadales</taxon>
        <taxon>Erythrobacteraceae</taxon>
        <taxon>Tsuneonella</taxon>
    </lineage>
</organism>
<evidence type="ECO:0000256" key="3">
    <source>
        <dbReference type="ARBA" id="ARBA00022989"/>
    </source>
</evidence>
<proteinExistence type="predicted"/>
<dbReference type="AlphaFoldDB" id="A0A9X3A899"/>
<evidence type="ECO:0000256" key="5">
    <source>
        <dbReference type="SAM" id="Phobius"/>
    </source>
</evidence>
<sequence length="141" mass="15251">MADNEQDSNKLAEERTELAEDRNIMAMERTFAGWMRTAFAAIGIGLAFRAVFGEFDPPWLARAIATLFIGAGAALAWSAQRRTCATLARLNPHTLETPAAPNFRLLAYAVILGSALLIAGLWILNDGDIGEETSQRAAFPG</sequence>
<name>A0A9X3A899_9SPHN</name>
<dbReference type="RefSeq" id="WP_259960399.1">
    <property type="nucleotide sequence ID" value="NZ_JAOAMV010000001.1"/>
</dbReference>
<dbReference type="EMBL" id="JAOAMV010000001">
    <property type="protein sequence ID" value="MCT2557625.1"/>
    <property type="molecule type" value="Genomic_DNA"/>
</dbReference>
<comment type="subcellular location">
    <subcellularLocation>
        <location evidence="1">Endomembrane system</location>
        <topology evidence="1">Multi-pass membrane protein</topology>
    </subcellularLocation>
</comment>
<keyword evidence="4 5" id="KW-0472">Membrane</keyword>
<feature type="transmembrane region" description="Helical" evidence="5">
    <location>
        <begin position="59"/>
        <end position="79"/>
    </location>
</feature>
<keyword evidence="3 5" id="KW-1133">Transmembrane helix</keyword>
<evidence type="ECO:0000313" key="8">
    <source>
        <dbReference type="Proteomes" id="UP001142648"/>
    </source>
</evidence>
<dbReference type="Pfam" id="PF02656">
    <property type="entry name" value="DUF202"/>
    <property type="match status" value="1"/>
</dbReference>
<evidence type="ECO:0000259" key="6">
    <source>
        <dbReference type="Pfam" id="PF02656"/>
    </source>
</evidence>
<dbReference type="InterPro" id="IPR003807">
    <property type="entry name" value="DUF202"/>
</dbReference>
<keyword evidence="2 5" id="KW-0812">Transmembrane</keyword>
<feature type="domain" description="DUF202" evidence="6">
    <location>
        <begin position="22"/>
        <end position="86"/>
    </location>
</feature>
<evidence type="ECO:0000313" key="7">
    <source>
        <dbReference type="EMBL" id="MCT2557625.1"/>
    </source>
</evidence>
<accession>A0A9X3A899</accession>
<feature type="transmembrane region" description="Helical" evidence="5">
    <location>
        <begin position="31"/>
        <end position="53"/>
    </location>
</feature>
<reference evidence="7" key="1">
    <citation type="submission" date="2022-09" db="EMBL/GenBank/DDBJ databases">
        <title>The genome sequence of Tsuneonella sp. YG55.</title>
        <authorList>
            <person name="Liu Y."/>
        </authorList>
    </citation>
    <scope>NUCLEOTIDE SEQUENCE</scope>
    <source>
        <strain evidence="7">YG55</strain>
    </source>
</reference>
<dbReference type="GO" id="GO:0012505">
    <property type="term" value="C:endomembrane system"/>
    <property type="evidence" value="ECO:0007669"/>
    <property type="project" value="UniProtKB-SubCell"/>
</dbReference>
<keyword evidence="8" id="KW-1185">Reference proteome</keyword>
<dbReference type="Proteomes" id="UP001142648">
    <property type="component" value="Unassembled WGS sequence"/>
</dbReference>
<feature type="transmembrane region" description="Helical" evidence="5">
    <location>
        <begin position="105"/>
        <end position="124"/>
    </location>
</feature>
<comment type="caution">
    <text evidence="7">The sequence shown here is derived from an EMBL/GenBank/DDBJ whole genome shotgun (WGS) entry which is preliminary data.</text>
</comment>